<dbReference type="Pfam" id="PF12696">
    <property type="entry name" value="TraG-D_C"/>
    <property type="match status" value="1"/>
</dbReference>
<dbReference type="InterPro" id="IPR003688">
    <property type="entry name" value="TraG/VirD4"/>
</dbReference>
<evidence type="ECO:0000313" key="5">
    <source>
        <dbReference type="Proteomes" id="UP000608071"/>
    </source>
</evidence>
<dbReference type="RefSeq" id="WP_191804982.1">
    <property type="nucleotide sequence ID" value="NZ_JACSQL010000024.1"/>
</dbReference>
<feature type="compositionally biased region" description="Acidic residues" evidence="1">
    <location>
        <begin position="403"/>
        <end position="412"/>
    </location>
</feature>
<feature type="region of interest" description="Disordered" evidence="1">
    <location>
        <begin position="364"/>
        <end position="414"/>
    </location>
</feature>
<reference evidence="4 5" key="1">
    <citation type="submission" date="2020-08" db="EMBL/GenBank/DDBJ databases">
        <title>A Genomic Blueprint of the Chicken Gut Microbiome.</title>
        <authorList>
            <person name="Gilroy R."/>
            <person name="Ravi A."/>
            <person name="Getino M."/>
            <person name="Pursley I."/>
            <person name="Horton D.L."/>
            <person name="Alikhan N.-F."/>
            <person name="Baker D."/>
            <person name="Gharbi K."/>
            <person name="Hall N."/>
            <person name="Watson M."/>
            <person name="Adriaenssens E.M."/>
            <person name="Foster-Nyarko E."/>
            <person name="Jarju S."/>
            <person name="Secka A."/>
            <person name="Antonio M."/>
            <person name="Oren A."/>
            <person name="Chaudhuri R."/>
            <person name="La Ragione R.M."/>
            <person name="Hildebrand F."/>
            <person name="Pallen M.J."/>
        </authorList>
    </citation>
    <scope>NUCLEOTIDE SEQUENCE [LARGE SCALE GENOMIC DNA]</scope>
    <source>
        <strain evidence="4 5">Sa2BVA9</strain>
    </source>
</reference>
<dbReference type="InterPro" id="IPR051162">
    <property type="entry name" value="T4SS_component"/>
</dbReference>
<dbReference type="SUPFAM" id="SSF52540">
    <property type="entry name" value="P-loop containing nucleoside triphosphate hydrolases"/>
    <property type="match status" value="1"/>
</dbReference>
<keyword evidence="2" id="KW-0812">Transmembrane</keyword>
<feature type="transmembrane region" description="Helical" evidence="2">
    <location>
        <begin position="61"/>
        <end position="77"/>
    </location>
</feature>
<evidence type="ECO:0000313" key="4">
    <source>
        <dbReference type="EMBL" id="MBD7971229.1"/>
    </source>
</evidence>
<keyword evidence="2" id="KW-0472">Membrane</keyword>
<dbReference type="Proteomes" id="UP000608071">
    <property type="component" value="Unassembled WGS sequence"/>
</dbReference>
<dbReference type="Pfam" id="PF02534">
    <property type="entry name" value="T4SS-DNA_transf"/>
    <property type="match status" value="1"/>
</dbReference>
<dbReference type="CDD" id="cd01120">
    <property type="entry name" value="RecA-like_superfamily"/>
    <property type="match status" value="1"/>
</dbReference>
<protein>
    <submittedName>
        <fullName evidence="4">TraM recognition domain-containing protein</fullName>
    </submittedName>
</protein>
<name>A0ABR8T626_9BACL</name>
<comment type="caution">
    <text evidence="4">The sequence shown here is derived from an EMBL/GenBank/DDBJ whole genome shotgun (WGS) entry which is preliminary data.</text>
</comment>
<evidence type="ECO:0000256" key="1">
    <source>
        <dbReference type="SAM" id="MobiDB-lite"/>
    </source>
</evidence>
<evidence type="ECO:0000256" key="2">
    <source>
        <dbReference type="SAM" id="Phobius"/>
    </source>
</evidence>
<dbReference type="EMBL" id="JACSQL010000024">
    <property type="protein sequence ID" value="MBD7971229.1"/>
    <property type="molecule type" value="Genomic_DNA"/>
</dbReference>
<dbReference type="InterPro" id="IPR027417">
    <property type="entry name" value="P-loop_NTPase"/>
</dbReference>
<evidence type="ECO:0000259" key="3">
    <source>
        <dbReference type="Pfam" id="PF12696"/>
    </source>
</evidence>
<dbReference type="Gene3D" id="3.40.50.300">
    <property type="entry name" value="P-loop containing nucleotide triphosphate hydrolases"/>
    <property type="match status" value="2"/>
</dbReference>
<dbReference type="PANTHER" id="PTHR30121">
    <property type="entry name" value="UNCHARACTERIZED PROTEIN YJGR-RELATED"/>
    <property type="match status" value="1"/>
</dbReference>
<dbReference type="InterPro" id="IPR032689">
    <property type="entry name" value="TraG-D_C"/>
</dbReference>
<feature type="domain" description="TraD/TraG TraM recognition site" evidence="3">
    <location>
        <begin position="614"/>
        <end position="729"/>
    </location>
</feature>
<accession>A0ABR8T626</accession>
<gene>
    <name evidence="4" type="ORF">H9647_24505</name>
</gene>
<keyword evidence="5" id="KW-1185">Reference proteome</keyword>
<proteinExistence type="predicted"/>
<keyword evidence="2" id="KW-1133">Transmembrane helix</keyword>
<dbReference type="PANTHER" id="PTHR30121:SF6">
    <property type="entry name" value="SLR6007 PROTEIN"/>
    <property type="match status" value="1"/>
</dbReference>
<feature type="transmembrane region" description="Helical" evidence="2">
    <location>
        <begin position="26"/>
        <end position="54"/>
    </location>
</feature>
<organism evidence="4 5">
    <name type="scientific">Paenibacillus gallinarum</name>
    <dbReference type="NCBI Taxonomy" id="2762232"/>
    <lineage>
        <taxon>Bacteria</taxon>
        <taxon>Bacillati</taxon>
        <taxon>Bacillota</taxon>
        <taxon>Bacilli</taxon>
        <taxon>Bacillales</taxon>
        <taxon>Paenibacillaceae</taxon>
        <taxon>Paenibacillus</taxon>
    </lineage>
</organism>
<sequence length="767" mass="87122">MQRSADDDQLLQGRGNDEEARTVGQIAIAVIGLVAACFTLFALIAAALIYVGVVFGIKRKWILYTLLPVAVLGLLIIHGTNEWMALLGFMSWLEIPFVTPLAEEYLNQNKPFPINAYSYLGTLSLGILIANAAHPFIEYYRSKIIKSKHDGLRKRKKEREYQKFRLNREKYLNKKQLQFRKSNSAENFIGYDEFQERVALKAHEPNQHILAVATTGGGKTVLIGTNVENALRQNKPIIFMDGKGELKSMLEFKEMCEKHGRKVHMFTDIDELSFNFLRHGSPTQLRDKVMNLFEWSEPFYKTNCSRFLQLVFRMLRDFNQPIELETVYQFTAKSTVARFLTEQTERAKVMVEVSKPIKPAKLVIDQELPPENPLEPAQIEEPEVKPQPSTEMNSEETTKLQDDETLPADPDFDSLASLFGIQDALEPNEPKAMLEPEELPEQPPKEDAENAPVIDLLDEPTPAEPEEETASVRASELFEGLEDDDAEDSSESEVQYQIEWNEDLRRKIDYYRDRFFGLEEEDDDNESSGINFTTLTSLRNQLGELIESDLGHLFVERENGIDLKTITDNNEVAIFSISGNKYKDYIKTLGRVVIMEVNTLVDYRQKEGKKSIMSVYDEFSAYVSHEVVDVINKSRSAGFECLLSVQGLSDIDAVDPVLTRQIINNCNTYMIGRVNDPADAEVLAAACGTYEDADITSQVEKNVWKKRFESEMGTVRMVQRYRAHPDDIRGLGTGEVFLCRKTIDQEGAPYVARVYVRNALDLTGIGA</sequence>